<dbReference type="SUPFAM" id="SSF53335">
    <property type="entry name" value="S-adenosyl-L-methionine-dependent methyltransferases"/>
    <property type="match status" value="1"/>
</dbReference>
<feature type="domain" description="Methyltransferase type 11" evidence="1">
    <location>
        <begin position="39"/>
        <end position="130"/>
    </location>
</feature>
<dbReference type="InterPro" id="IPR029063">
    <property type="entry name" value="SAM-dependent_MTases_sf"/>
</dbReference>
<sequence length="257" mass="27110">MQFAAPAEQYDRFMGRYTPTLAAALVDAADVSPGSRVCDVGCGPGGLARELVARVGAANVAAIDPAPQFVAACRERNPGADVREGVAEQLPWASGEFDAALSCLVLGFMSDPDRGVREMARVTRPGGTVAACMWDTATGGMTMLRLFWTAVREADAEVVGESAMVGTAEGDIAERFRRAGLTDVVGGALTARANYAGFDDFWEPFTFAVGPAGQYLQSLTSGRRVSVREACRAALPSGAFSLDARAWYARATVPQSR</sequence>
<protein>
    <submittedName>
        <fullName evidence="2">Methyltransferase domain-containing protein</fullName>
    </submittedName>
</protein>
<proteinExistence type="predicted"/>
<evidence type="ECO:0000259" key="1">
    <source>
        <dbReference type="Pfam" id="PF08241"/>
    </source>
</evidence>
<dbReference type="InterPro" id="IPR013216">
    <property type="entry name" value="Methyltransf_11"/>
</dbReference>
<reference evidence="2 3" key="1">
    <citation type="submission" date="2016-10" db="EMBL/GenBank/DDBJ databases">
        <authorList>
            <person name="de Groot N.N."/>
        </authorList>
    </citation>
    <scope>NUCLEOTIDE SEQUENCE [LARGE SCALE GENOMIC DNA]</scope>
    <source>
        <strain evidence="2 3">JCM 11308</strain>
    </source>
</reference>
<dbReference type="Proteomes" id="UP000199417">
    <property type="component" value="Unassembled WGS sequence"/>
</dbReference>
<organism evidence="2 3">
    <name type="scientific">Rhodococcus tukisamuensis</name>
    <dbReference type="NCBI Taxonomy" id="168276"/>
    <lineage>
        <taxon>Bacteria</taxon>
        <taxon>Bacillati</taxon>
        <taxon>Actinomycetota</taxon>
        <taxon>Actinomycetes</taxon>
        <taxon>Mycobacteriales</taxon>
        <taxon>Nocardiaceae</taxon>
        <taxon>Rhodococcus</taxon>
    </lineage>
</organism>
<keyword evidence="2" id="KW-0808">Transferase</keyword>
<evidence type="ECO:0000313" key="3">
    <source>
        <dbReference type="Proteomes" id="UP000199417"/>
    </source>
</evidence>
<gene>
    <name evidence="2" type="ORF">SAMN05444580_104331</name>
</gene>
<dbReference type="GO" id="GO:0032259">
    <property type="term" value="P:methylation"/>
    <property type="evidence" value="ECO:0007669"/>
    <property type="project" value="UniProtKB-KW"/>
</dbReference>
<keyword evidence="2" id="KW-0489">Methyltransferase</keyword>
<name>A0A1G6UXW3_9NOCA</name>
<dbReference type="STRING" id="168276.SAMN05444580_104331"/>
<dbReference type="Pfam" id="PF08241">
    <property type="entry name" value="Methyltransf_11"/>
    <property type="match status" value="1"/>
</dbReference>
<keyword evidence="3" id="KW-1185">Reference proteome</keyword>
<accession>A0A1G6UXW3</accession>
<dbReference type="GO" id="GO:0008757">
    <property type="term" value="F:S-adenosylmethionine-dependent methyltransferase activity"/>
    <property type="evidence" value="ECO:0007669"/>
    <property type="project" value="InterPro"/>
</dbReference>
<dbReference type="Gene3D" id="3.40.50.150">
    <property type="entry name" value="Vaccinia Virus protein VP39"/>
    <property type="match status" value="1"/>
</dbReference>
<dbReference type="AlphaFoldDB" id="A0A1G6UXW3"/>
<dbReference type="RefSeq" id="WP_072845220.1">
    <property type="nucleotide sequence ID" value="NZ_FNAB01000004.1"/>
</dbReference>
<evidence type="ECO:0000313" key="2">
    <source>
        <dbReference type="EMBL" id="SDD46101.1"/>
    </source>
</evidence>
<dbReference type="CDD" id="cd02440">
    <property type="entry name" value="AdoMet_MTases"/>
    <property type="match status" value="1"/>
</dbReference>
<dbReference type="PANTHER" id="PTHR43591">
    <property type="entry name" value="METHYLTRANSFERASE"/>
    <property type="match status" value="1"/>
</dbReference>
<dbReference type="EMBL" id="FNAB01000004">
    <property type="protein sequence ID" value="SDD46101.1"/>
    <property type="molecule type" value="Genomic_DNA"/>
</dbReference>
<dbReference type="PANTHER" id="PTHR43591:SF24">
    <property type="entry name" value="2-METHOXY-6-POLYPRENYL-1,4-BENZOQUINOL METHYLASE, MITOCHONDRIAL"/>
    <property type="match status" value="1"/>
</dbReference>